<dbReference type="SUPFAM" id="SSF50978">
    <property type="entry name" value="WD40 repeat-like"/>
    <property type="match status" value="1"/>
</dbReference>
<keyword evidence="2" id="KW-0963">Cytoplasm</keyword>
<evidence type="ECO:0000256" key="3">
    <source>
        <dbReference type="ARBA" id="ARBA00022574"/>
    </source>
</evidence>
<dbReference type="OrthoDB" id="1068471at2759"/>
<dbReference type="CDD" id="cd00200">
    <property type="entry name" value="WD40"/>
    <property type="match status" value="1"/>
</dbReference>
<dbReference type="PANTHER" id="PTHR22842">
    <property type="entry name" value="WD40 REPEAT PROTEIN"/>
    <property type="match status" value="1"/>
</dbReference>
<evidence type="ECO:0000256" key="6">
    <source>
        <dbReference type="PROSITE-ProRule" id="PRU00221"/>
    </source>
</evidence>
<dbReference type="InterPro" id="IPR015943">
    <property type="entry name" value="WD40/YVTN_repeat-like_dom_sf"/>
</dbReference>
<gene>
    <name evidence="7" type="ORF">IWQ62_002237</name>
</gene>
<evidence type="ECO:0000256" key="5">
    <source>
        <dbReference type="ARBA" id="ARBA00038145"/>
    </source>
</evidence>
<proteinExistence type="inferred from homology"/>
<dbReference type="PROSITE" id="PS50082">
    <property type="entry name" value="WD_REPEATS_2"/>
    <property type="match status" value="4"/>
</dbReference>
<evidence type="ECO:0000313" key="7">
    <source>
        <dbReference type="EMBL" id="KAJ1966809.1"/>
    </source>
</evidence>
<evidence type="ECO:0000256" key="1">
    <source>
        <dbReference type="ARBA" id="ARBA00004496"/>
    </source>
</evidence>
<feature type="repeat" description="WD" evidence="6">
    <location>
        <begin position="15"/>
        <end position="56"/>
    </location>
</feature>
<accession>A0A9W8E7P4</accession>
<dbReference type="PROSITE" id="PS50294">
    <property type="entry name" value="WD_REPEATS_REGION"/>
    <property type="match status" value="4"/>
</dbReference>
<feature type="repeat" description="WD" evidence="6">
    <location>
        <begin position="99"/>
        <end position="140"/>
    </location>
</feature>
<dbReference type="InterPro" id="IPR019775">
    <property type="entry name" value="WD40_repeat_CS"/>
</dbReference>
<dbReference type="InterPro" id="IPR001680">
    <property type="entry name" value="WD40_rpt"/>
</dbReference>
<organism evidence="7 8">
    <name type="scientific">Dispira parvispora</name>
    <dbReference type="NCBI Taxonomy" id="1520584"/>
    <lineage>
        <taxon>Eukaryota</taxon>
        <taxon>Fungi</taxon>
        <taxon>Fungi incertae sedis</taxon>
        <taxon>Zoopagomycota</taxon>
        <taxon>Kickxellomycotina</taxon>
        <taxon>Dimargaritomycetes</taxon>
        <taxon>Dimargaritales</taxon>
        <taxon>Dimargaritaceae</taxon>
        <taxon>Dispira</taxon>
    </lineage>
</organism>
<dbReference type="EMBL" id="JANBPY010000448">
    <property type="protein sequence ID" value="KAJ1966809.1"/>
    <property type="molecule type" value="Genomic_DNA"/>
</dbReference>
<name>A0A9W8E7P4_9FUNG</name>
<dbReference type="GO" id="GO:0005737">
    <property type="term" value="C:cytoplasm"/>
    <property type="evidence" value="ECO:0007669"/>
    <property type="project" value="UniProtKB-SubCell"/>
</dbReference>
<protein>
    <recommendedName>
        <fullName evidence="9">WD40 repeat-like protein</fullName>
    </recommendedName>
</protein>
<feature type="repeat" description="WD" evidence="6">
    <location>
        <begin position="57"/>
        <end position="98"/>
    </location>
</feature>
<dbReference type="PRINTS" id="PR00320">
    <property type="entry name" value="GPROTEINBRPT"/>
</dbReference>
<dbReference type="GO" id="GO:0000398">
    <property type="term" value="P:mRNA splicing, via spliceosome"/>
    <property type="evidence" value="ECO:0007669"/>
    <property type="project" value="TreeGrafter"/>
</dbReference>
<feature type="repeat" description="WD" evidence="6">
    <location>
        <begin position="267"/>
        <end position="299"/>
    </location>
</feature>
<dbReference type="AlphaFoldDB" id="A0A9W8E7P4"/>
<dbReference type="InterPro" id="IPR051980">
    <property type="entry name" value="WD_repeat_MORG1"/>
</dbReference>
<dbReference type="Pfam" id="PF00400">
    <property type="entry name" value="WD40"/>
    <property type="match status" value="6"/>
</dbReference>
<evidence type="ECO:0000256" key="4">
    <source>
        <dbReference type="ARBA" id="ARBA00022737"/>
    </source>
</evidence>
<keyword evidence="3 6" id="KW-0853">WD repeat</keyword>
<keyword evidence="8" id="KW-1185">Reference proteome</keyword>
<comment type="subcellular location">
    <subcellularLocation>
        <location evidence="1">Cytoplasm</location>
    </subcellularLocation>
</comment>
<keyword evidence="4" id="KW-0677">Repeat</keyword>
<dbReference type="GO" id="GO:0071013">
    <property type="term" value="C:catalytic step 2 spliceosome"/>
    <property type="evidence" value="ECO:0007669"/>
    <property type="project" value="TreeGrafter"/>
</dbReference>
<dbReference type="InterPro" id="IPR020472">
    <property type="entry name" value="WD40_PAC1"/>
</dbReference>
<sequence length="299" mass="33017">MNSQETLPNTQRFVLREHQGAVNVCRYNAEGNYCLTGGQDKHIRLWNTTTGLKVITLEGHGWEVLDIAVASDHTRFASGGGDRSVFLWHAGRGELERKWAGHTQKVNAVAFNPYSNVLVSGSFDTQVRLWDLRSSTRAPIQVLRDAKDSVMALDVADHTITVGSVDGFVRTYDIRQGVLTSDYIGHPVVSLSRTRDGTSLLVGTLDHTLRLFDVTRGSLLNQYTGHRNGTYRIRSCLSRADTLVMGGSEDGTIWCWNTLNAQPVDTLKGHTNVVTCVSFHPRESSMISASADGSVIIWD</sequence>
<dbReference type="PROSITE" id="PS00678">
    <property type="entry name" value="WD_REPEATS_1"/>
    <property type="match status" value="2"/>
</dbReference>
<dbReference type="Proteomes" id="UP001150925">
    <property type="component" value="Unassembled WGS sequence"/>
</dbReference>
<reference evidence="7" key="1">
    <citation type="submission" date="2022-07" db="EMBL/GenBank/DDBJ databases">
        <title>Phylogenomic reconstructions and comparative analyses of Kickxellomycotina fungi.</title>
        <authorList>
            <person name="Reynolds N.K."/>
            <person name="Stajich J.E."/>
            <person name="Barry K."/>
            <person name="Grigoriev I.V."/>
            <person name="Crous P."/>
            <person name="Smith M.E."/>
        </authorList>
    </citation>
    <scope>NUCLEOTIDE SEQUENCE</scope>
    <source>
        <strain evidence="7">RSA 1196</strain>
    </source>
</reference>
<dbReference type="SMART" id="SM00320">
    <property type="entry name" value="WD40"/>
    <property type="match status" value="7"/>
</dbReference>
<comment type="similarity">
    <text evidence="5">Belongs to the WD repeat MORG1 family.</text>
</comment>
<evidence type="ECO:0000256" key="2">
    <source>
        <dbReference type="ARBA" id="ARBA00022490"/>
    </source>
</evidence>
<dbReference type="PANTHER" id="PTHR22842:SF3">
    <property type="entry name" value="WD REPEAT DOMAIN-CONTAINING PROTEIN 83"/>
    <property type="match status" value="1"/>
</dbReference>
<evidence type="ECO:0008006" key="9">
    <source>
        <dbReference type="Google" id="ProtNLM"/>
    </source>
</evidence>
<dbReference type="InterPro" id="IPR036322">
    <property type="entry name" value="WD40_repeat_dom_sf"/>
</dbReference>
<evidence type="ECO:0000313" key="8">
    <source>
        <dbReference type="Proteomes" id="UP001150925"/>
    </source>
</evidence>
<comment type="caution">
    <text evidence="7">The sequence shown here is derived from an EMBL/GenBank/DDBJ whole genome shotgun (WGS) entry which is preliminary data.</text>
</comment>
<dbReference type="Gene3D" id="2.130.10.10">
    <property type="entry name" value="YVTN repeat-like/Quinoprotein amine dehydrogenase"/>
    <property type="match status" value="2"/>
</dbReference>